<sequence length="181" mass="19295">MSMPDSLGPLPQRIDYHLSAEDYVAFNLHAARTMPEYERQIAQARLWGAVLMAGLAVVFGLVLFDAGVVATGVLAVLGAGGWWLFSPWSLRRSIRRSVERIGRTSGLGVVGPATLLVDEVGMREYCGAVTHSVPWSAIVRVEETAEHGFIFVAPMAALVVPKRAAGAGAVLALARERAGNG</sequence>
<feature type="transmembrane region" description="Helical" evidence="1">
    <location>
        <begin position="44"/>
        <end position="64"/>
    </location>
</feature>
<proteinExistence type="predicted"/>
<dbReference type="RefSeq" id="WP_345118102.1">
    <property type="nucleotide sequence ID" value="NZ_BAABFX010000010.1"/>
</dbReference>
<comment type="caution">
    <text evidence="3">The sequence shown here is derived from an EMBL/GenBank/DDBJ whole genome shotgun (WGS) entry which is preliminary data.</text>
</comment>
<keyword evidence="1" id="KW-0472">Membrane</keyword>
<protein>
    <recommendedName>
        <fullName evidence="2">YcxB-like C-terminal domain-containing protein</fullName>
    </recommendedName>
</protein>
<evidence type="ECO:0000259" key="2">
    <source>
        <dbReference type="Pfam" id="PF14317"/>
    </source>
</evidence>
<dbReference type="Pfam" id="PF14317">
    <property type="entry name" value="YcxB"/>
    <property type="match status" value="1"/>
</dbReference>
<accession>A0ABP8JF56</accession>
<organism evidence="3 4">
    <name type="scientific">Ornithinibacter aureus</name>
    <dbReference type="NCBI Taxonomy" id="622664"/>
    <lineage>
        <taxon>Bacteria</taxon>
        <taxon>Bacillati</taxon>
        <taxon>Actinomycetota</taxon>
        <taxon>Actinomycetes</taxon>
        <taxon>Micrococcales</taxon>
        <taxon>Intrasporangiaceae</taxon>
        <taxon>Ornithinibacter</taxon>
    </lineage>
</organism>
<keyword evidence="1" id="KW-1133">Transmembrane helix</keyword>
<dbReference type="InterPro" id="IPR025588">
    <property type="entry name" value="YcxB-like_C"/>
</dbReference>
<evidence type="ECO:0000313" key="3">
    <source>
        <dbReference type="EMBL" id="GAA4389907.1"/>
    </source>
</evidence>
<evidence type="ECO:0000256" key="1">
    <source>
        <dbReference type="SAM" id="Phobius"/>
    </source>
</evidence>
<evidence type="ECO:0000313" key="4">
    <source>
        <dbReference type="Proteomes" id="UP001500390"/>
    </source>
</evidence>
<dbReference type="Proteomes" id="UP001500390">
    <property type="component" value="Unassembled WGS sequence"/>
</dbReference>
<gene>
    <name evidence="3" type="ORF">GCM10023153_06620</name>
</gene>
<name>A0ABP8JF56_9MICO</name>
<feature type="domain" description="YcxB-like C-terminal" evidence="2">
    <location>
        <begin position="132"/>
        <end position="165"/>
    </location>
</feature>
<feature type="transmembrane region" description="Helical" evidence="1">
    <location>
        <begin position="70"/>
        <end position="90"/>
    </location>
</feature>
<dbReference type="EMBL" id="BAABFX010000010">
    <property type="protein sequence ID" value="GAA4389907.1"/>
    <property type="molecule type" value="Genomic_DNA"/>
</dbReference>
<keyword evidence="4" id="KW-1185">Reference proteome</keyword>
<reference evidence="4" key="1">
    <citation type="journal article" date="2019" name="Int. J. Syst. Evol. Microbiol.">
        <title>The Global Catalogue of Microorganisms (GCM) 10K type strain sequencing project: providing services to taxonomists for standard genome sequencing and annotation.</title>
        <authorList>
            <consortium name="The Broad Institute Genomics Platform"/>
            <consortium name="The Broad Institute Genome Sequencing Center for Infectious Disease"/>
            <person name="Wu L."/>
            <person name="Ma J."/>
        </authorList>
    </citation>
    <scope>NUCLEOTIDE SEQUENCE [LARGE SCALE GENOMIC DNA]</scope>
    <source>
        <strain evidence="4">JCM 17738</strain>
    </source>
</reference>
<keyword evidence="1" id="KW-0812">Transmembrane</keyword>